<organism evidence="1 2">
    <name type="scientific">Campylobacter concisus</name>
    <dbReference type="NCBI Taxonomy" id="199"/>
    <lineage>
        <taxon>Bacteria</taxon>
        <taxon>Pseudomonadati</taxon>
        <taxon>Campylobacterota</taxon>
        <taxon>Epsilonproteobacteria</taxon>
        <taxon>Campylobacterales</taxon>
        <taxon>Campylobacteraceae</taxon>
        <taxon>Campylobacter</taxon>
    </lineage>
</organism>
<accession>A0AAE7TPS5</accession>
<dbReference type="Proteomes" id="UP000594513">
    <property type="component" value="Chromosome"/>
</dbReference>
<sequence>MNYTEYIKYLREFKALLEKEGLKCINLDSAISTIHNYKDLKYEIKPPIRIKLNGKFPKRLSHTNTGILELEFDLKLHGSFQNLVDGKDPFESYGLNITIFGLSESSGNILVNAIHLDRHDGTQSNTVHPYYHFQFGGNKLKEHVKEYGQVLILDSPRIMYHPMEFILTVDFIVSNFLPETWEKLKKENVYITILREMQKLFIEPYFRSITNFFHHTPSQWKYDELYPQLV</sequence>
<reference evidence="1 2" key="1">
    <citation type="journal article" date="2018" name="Emerg. Microbes Infect.">
        <title>Genomic analysis of oral Campylobacter concisus strains identified a potential bacterial molecular marker associated with active Crohn's disease.</title>
        <authorList>
            <person name="Liu F."/>
            <person name="Ma R."/>
            <person name="Tay C.Y.A."/>
            <person name="Octavia S."/>
            <person name="Lan R."/>
            <person name="Chung H.K.L."/>
            <person name="Riordan S.M."/>
            <person name="Grimm M.C."/>
            <person name="Leong R.W."/>
            <person name="Tanaka M.M."/>
            <person name="Connor S."/>
            <person name="Zhang L."/>
        </authorList>
    </citation>
    <scope>NUCLEOTIDE SEQUENCE [LARGE SCALE GENOMIC DNA]</scope>
    <source>
        <strain evidence="1 2">P27CDO-S2</strain>
    </source>
</reference>
<dbReference type="AlphaFoldDB" id="A0AAE7TPS5"/>
<evidence type="ECO:0000313" key="2">
    <source>
        <dbReference type="Proteomes" id="UP000594513"/>
    </source>
</evidence>
<protein>
    <submittedName>
        <fullName evidence="1">Uncharacterized protein</fullName>
    </submittedName>
</protein>
<gene>
    <name evidence="1" type="ORF">CVT17_07965</name>
</gene>
<proteinExistence type="predicted"/>
<dbReference type="EMBL" id="CP049272">
    <property type="protein sequence ID" value="QPH86905.1"/>
    <property type="molecule type" value="Genomic_DNA"/>
</dbReference>
<dbReference type="RefSeq" id="WP_107770611.1">
    <property type="nucleotide sequence ID" value="NZ_CP049272.1"/>
</dbReference>
<name>A0AAE7TPS5_9BACT</name>
<evidence type="ECO:0000313" key="1">
    <source>
        <dbReference type="EMBL" id="QPH86905.1"/>
    </source>
</evidence>